<feature type="region of interest" description="Disordered" evidence="6">
    <location>
        <begin position="1344"/>
        <end position="1383"/>
    </location>
</feature>
<feature type="domain" description="C2H2-type" evidence="8">
    <location>
        <begin position="1038"/>
        <end position="1065"/>
    </location>
</feature>
<feature type="region of interest" description="Disordered" evidence="6">
    <location>
        <begin position="672"/>
        <end position="712"/>
    </location>
</feature>
<dbReference type="SMART" id="SM00355">
    <property type="entry name" value="ZnF_C2H2"/>
    <property type="match status" value="3"/>
</dbReference>
<feature type="transmembrane region" description="Helical" evidence="7">
    <location>
        <begin position="211"/>
        <end position="232"/>
    </location>
</feature>
<feature type="compositionally biased region" description="Low complexity" evidence="6">
    <location>
        <begin position="1214"/>
        <end position="1234"/>
    </location>
</feature>
<dbReference type="FunFam" id="3.30.160.60:FF:000446">
    <property type="entry name" value="Zinc finger protein"/>
    <property type="match status" value="1"/>
</dbReference>
<dbReference type="PROSITE" id="PS50157">
    <property type="entry name" value="ZINC_FINGER_C2H2_2"/>
    <property type="match status" value="3"/>
</dbReference>
<evidence type="ECO:0000256" key="4">
    <source>
        <dbReference type="ARBA" id="ARBA00022833"/>
    </source>
</evidence>
<keyword evidence="7" id="KW-0472">Membrane</keyword>
<feature type="region of interest" description="Disordered" evidence="6">
    <location>
        <begin position="780"/>
        <end position="826"/>
    </location>
</feature>
<feature type="compositionally biased region" description="Low complexity" evidence="6">
    <location>
        <begin position="871"/>
        <end position="880"/>
    </location>
</feature>
<keyword evidence="2" id="KW-0677">Repeat</keyword>
<feature type="transmembrane region" description="Helical" evidence="7">
    <location>
        <begin position="102"/>
        <end position="126"/>
    </location>
</feature>
<feature type="region of interest" description="Disordered" evidence="6">
    <location>
        <begin position="861"/>
        <end position="1010"/>
    </location>
</feature>
<keyword evidence="1" id="KW-0479">Metal-binding</keyword>
<dbReference type="PANTHER" id="PTHR42024">
    <property type="entry name" value="AMINO ACID PERMEASE_ SLC12A DOMAIN-CONTAINING PROTEIN"/>
    <property type="match status" value="1"/>
</dbReference>
<feature type="region of interest" description="Disordered" evidence="6">
    <location>
        <begin position="1"/>
        <end position="67"/>
    </location>
</feature>
<sequence length="1383" mass="149911">MAAEQTSTEPLRAATPTLTEPERPATAHTAHGSLQVPGLDGAVDPNNSTTAVNASATPSRPVTPNGHNILNARYPHTQVTYDDPDFMRPPPLKYTLRTRRKAIFWFWTLIILDCICMPIALYFGMWYGLTRDQLSANAVFSISTALLGTVSIVEYFIRFHRLWKKNSNCRVIGAKRSYLDWFHWNLSFAWFFIMIELIAGTCPHDPPIRVLAMPAPTMLFAIGFQLLFLDLLRLRGVPAPCRISSLPKGAPLRPGIYAYIEDVCAVDGSGGTEFRQRLNLRYQASKAFREMLHRLTLFWAIGAIVCATVCTAIIFTIPRDAAYVVGWVLPFLWAGIWVAITIPWVQRDLMKEYNDWTEARIATAQALLPPSFTSSIAGAATIVATSVLGLSAPVTTPPITSSSGLLPRDGFIAQNYTVLSLDLNGTATDPSYRRCQPYRLAPTYSPGICPHGQTIAEVTAWQVKASTGYRTFWQASCCRSGMTFGPEYYEACISTFSTPLQALALLITTPYSGASPSTWYEYTRSTYITSASSWLTWTTSSTTLLSTGLAVADPIVVAWQAEDFSLFPPDYATSLARKIGMALPTNTASPPRQGETGAPGLGTGAKAGIGIGAAIGAVAVLTAIASLCLRRRRQTKVQPATQGQVMSEMADQDHDLAKKKWWIAGKWRNEAQAQAEPQELENKTVHVVPGPPAELDGRPPSSTSTSAQSQTRLRGAFGPFSLLVHRESVDECAFDAIVYPQSTESARKRPPENKVHLSTVVLTNKHSQLMAATTRAITPTLSGPFSAPNRPSTPGSASRNANGGATFGTHLVKSPRGLSPRLSPAPLTGAAVLADERRYREHKSRQTSPNPAVAILQNLQGNGQSHTSDGAQPQAQMAPQNNEKASKPPIIIPELTGVTGDNMHTSPVSLSSFGDGEGTAAPATSAVEASAGPTGRVGQHQGTHQRPQHQPHHHQHQLIAPNPGDNPGNRAFTFPGPMPPEDPRAPAPARQMSLPGYGQNNPKSPSTKRHKCPYCSTDFTRHHNLKSHLLTHSQEKPYECPTCQARFRRLHDLKRHTKLHTGERPHTCFKCGRRFARGDALARHNKGQGGCAGRRSSFGIDEDMGDGKGDDGMDGVVYTGEPDGEGDEDDDGRRISEPARKRQNTGNSTQAPSSISSLHNANQPSAFAQGGMTESPKPISPSQQEHYRLGAHEGSHPRSPNMSQQIHLQNYARGAGAARGTPPTLQPPSTSSGPHLPSLAGLGGMVKPGSQSSKGPSMLQHQQMPAPGTMSQPGSMSSHGGSGSSMREVMGSQMDVWQYVRDIEARMARMEKEHNEKISTLQTEITTLRAQLAQQHVNNAQAQQHVNNAQAQQHVNNAQAQQHVNNPQAQQHVSNAQAQQQGQ</sequence>
<organism evidence="9 10">
    <name type="scientific">Didymella rabiei</name>
    <name type="common">Chickpea ascochyta blight fungus</name>
    <name type="synonym">Mycosphaerella rabiei</name>
    <dbReference type="NCBI Taxonomy" id="5454"/>
    <lineage>
        <taxon>Eukaryota</taxon>
        <taxon>Fungi</taxon>
        <taxon>Dikarya</taxon>
        <taxon>Ascomycota</taxon>
        <taxon>Pezizomycotina</taxon>
        <taxon>Dothideomycetes</taxon>
        <taxon>Pleosporomycetidae</taxon>
        <taxon>Pleosporales</taxon>
        <taxon>Pleosporineae</taxon>
        <taxon>Didymellaceae</taxon>
        <taxon>Ascochyta</taxon>
    </lineage>
</organism>
<dbReference type="EMBL" id="JYNV01000127">
    <property type="protein sequence ID" value="KZM25454.1"/>
    <property type="molecule type" value="Genomic_DNA"/>
</dbReference>
<feature type="compositionally biased region" description="Low complexity" evidence="6">
    <location>
        <begin position="1270"/>
        <end position="1279"/>
    </location>
</feature>
<dbReference type="GO" id="GO:0000978">
    <property type="term" value="F:RNA polymerase II cis-regulatory region sequence-specific DNA binding"/>
    <property type="evidence" value="ECO:0007669"/>
    <property type="project" value="UniProtKB-ARBA"/>
</dbReference>
<dbReference type="GO" id="GO:0008270">
    <property type="term" value="F:zinc ion binding"/>
    <property type="evidence" value="ECO:0007669"/>
    <property type="project" value="UniProtKB-KW"/>
</dbReference>
<feature type="compositionally biased region" description="Polar residues" evidence="6">
    <location>
        <begin position="45"/>
        <end position="67"/>
    </location>
</feature>
<evidence type="ECO:0000256" key="2">
    <source>
        <dbReference type="ARBA" id="ARBA00022737"/>
    </source>
</evidence>
<gene>
    <name evidence="9" type="ORF">ST47_g3402</name>
</gene>
<dbReference type="SUPFAM" id="SSF57667">
    <property type="entry name" value="beta-beta-alpha zinc fingers"/>
    <property type="match status" value="2"/>
</dbReference>
<feature type="domain" description="C2H2-type" evidence="8">
    <location>
        <begin position="1010"/>
        <end position="1037"/>
    </location>
</feature>
<evidence type="ECO:0000313" key="9">
    <source>
        <dbReference type="EMBL" id="KZM25454.1"/>
    </source>
</evidence>
<evidence type="ECO:0000259" key="8">
    <source>
        <dbReference type="PROSITE" id="PS50157"/>
    </source>
</evidence>
<feature type="compositionally biased region" description="Polar residues" evidence="6">
    <location>
        <begin position="902"/>
        <end position="912"/>
    </location>
</feature>
<dbReference type="STRING" id="5454.A0A163HT32"/>
<evidence type="ECO:0000256" key="5">
    <source>
        <dbReference type="PROSITE-ProRule" id="PRU00042"/>
    </source>
</evidence>
<feature type="region of interest" description="Disordered" evidence="6">
    <location>
        <begin position="1083"/>
        <end position="1184"/>
    </location>
</feature>
<evidence type="ECO:0000256" key="7">
    <source>
        <dbReference type="SAM" id="Phobius"/>
    </source>
</evidence>
<dbReference type="Gene3D" id="3.30.160.60">
    <property type="entry name" value="Classic Zinc Finger"/>
    <property type="match status" value="3"/>
</dbReference>
<comment type="caution">
    <text evidence="9">The sequence shown here is derived from an EMBL/GenBank/DDBJ whole genome shotgun (WGS) entry which is preliminary data.</text>
</comment>
<dbReference type="FunFam" id="3.30.160.60:FF:000072">
    <property type="entry name" value="zinc finger protein 143 isoform X1"/>
    <property type="match status" value="1"/>
</dbReference>
<feature type="compositionally biased region" description="Basic residues" evidence="6">
    <location>
        <begin position="946"/>
        <end position="956"/>
    </location>
</feature>
<dbReference type="Proteomes" id="UP000076837">
    <property type="component" value="Unassembled WGS sequence"/>
</dbReference>
<evidence type="ECO:0000256" key="3">
    <source>
        <dbReference type="ARBA" id="ARBA00022771"/>
    </source>
</evidence>
<dbReference type="Pfam" id="PF00096">
    <property type="entry name" value="zf-C2H2"/>
    <property type="match status" value="1"/>
</dbReference>
<feature type="compositionally biased region" description="Polar residues" evidence="6">
    <location>
        <begin position="1249"/>
        <end position="1263"/>
    </location>
</feature>
<feature type="compositionally biased region" description="Low complexity" evidence="6">
    <location>
        <begin position="701"/>
        <end position="711"/>
    </location>
</feature>
<feature type="domain" description="C2H2-type" evidence="8">
    <location>
        <begin position="1066"/>
        <end position="1096"/>
    </location>
</feature>
<feature type="transmembrane region" description="Helical" evidence="7">
    <location>
        <begin position="295"/>
        <end position="317"/>
    </location>
</feature>
<name>A0A163HT32_DIDRA</name>
<reference evidence="9 10" key="1">
    <citation type="journal article" date="2016" name="Sci. Rep.">
        <title>Draft genome sequencing and secretome analysis of fungal phytopathogen Ascochyta rabiei provides insight into the necrotrophic effector repertoire.</title>
        <authorList>
            <person name="Verma S."/>
            <person name="Gazara R.K."/>
            <person name="Nizam S."/>
            <person name="Parween S."/>
            <person name="Chattopadhyay D."/>
            <person name="Verma P.K."/>
        </authorList>
    </citation>
    <scope>NUCLEOTIDE SEQUENCE [LARGE SCALE GENOMIC DNA]</scope>
    <source>
        <strain evidence="9 10">ArDII</strain>
    </source>
</reference>
<dbReference type="PANTHER" id="PTHR42024:SF1">
    <property type="entry name" value="AMINO ACID PERMEASE_ SLC12A DOMAIN-CONTAINING PROTEIN"/>
    <property type="match status" value="1"/>
</dbReference>
<keyword evidence="7" id="KW-1133">Transmembrane helix</keyword>
<dbReference type="PROSITE" id="PS00028">
    <property type="entry name" value="ZINC_FINGER_C2H2_1"/>
    <property type="match status" value="2"/>
</dbReference>
<evidence type="ECO:0000256" key="1">
    <source>
        <dbReference type="ARBA" id="ARBA00022723"/>
    </source>
</evidence>
<feature type="compositionally biased region" description="Basic and acidic residues" evidence="6">
    <location>
        <begin position="1131"/>
        <end position="1140"/>
    </location>
</feature>
<feature type="compositionally biased region" description="Low complexity" evidence="6">
    <location>
        <begin position="919"/>
        <end position="931"/>
    </location>
</feature>
<dbReference type="InterPro" id="IPR013087">
    <property type="entry name" value="Znf_C2H2_type"/>
</dbReference>
<keyword evidence="4" id="KW-0862">Zinc</keyword>
<keyword evidence="7" id="KW-0812">Transmembrane</keyword>
<proteinExistence type="predicted"/>
<feature type="transmembrane region" description="Helical" evidence="7">
    <location>
        <begin position="178"/>
        <end position="199"/>
    </location>
</feature>
<evidence type="ECO:0000256" key="6">
    <source>
        <dbReference type="SAM" id="MobiDB-lite"/>
    </source>
</evidence>
<keyword evidence="3 5" id="KW-0863">Zinc-finger</keyword>
<accession>A0A163HT32</accession>
<feature type="compositionally biased region" description="Polar residues" evidence="6">
    <location>
        <begin position="861"/>
        <end position="870"/>
    </location>
</feature>
<feature type="compositionally biased region" description="Polar residues" evidence="6">
    <location>
        <begin position="780"/>
        <end position="803"/>
    </location>
</feature>
<feature type="compositionally biased region" description="Polar residues" evidence="6">
    <location>
        <begin position="1144"/>
        <end position="1166"/>
    </location>
</feature>
<dbReference type="GO" id="GO:0000981">
    <property type="term" value="F:DNA-binding transcription factor activity, RNA polymerase II-specific"/>
    <property type="evidence" value="ECO:0007669"/>
    <property type="project" value="UniProtKB-ARBA"/>
</dbReference>
<feature type="region of interest" description="Disordered" evidence="6">
    <location>
        <begin position="1214"/>
        <end position="1287"/>
    </location>
</feature>
<keyword evidence="10" id="KW-1185">Reference proteome</keyword>
<feature type="transmembrane region" description="Helical" evidence="7">
    <location>
        <begin position="323"/>
        <end position="345"/>
    </location>
</feature>
<feature type="transmembrane region" description="Helical" evidence="7">
    <location>
        <begin position="138"/>
        <end position="157"/>
    </location>
</feature>
<dbReference type="InterPro" id="IPR036236">
    <property type="entry name" value="Znf_C2H2_sf"/>
</dbReference>
<protein>
    <submittedName>
        <fullName evidence="9">Metal ion binding</fullName>
    </submittedName>
</protein>
<feature type="transmembrane region" description="Helical" evidence="7">
    <location>
        <begin position="366"/>
        <end position="390"/>
    </location>
</feature>
<evidence type="ECO:0000313" key="10">
    <source>
        <dbReference type="Proteomes" id="UP000076837"/>
    </source>
</evidence>